<reference evidence="8" key="1">
    <citation type="submission" date="2018-03" db="EMBL/GenBank/DDBJ databases">
        <authorList>
            <person name="Rodrigo-Torres L."/>
            <person name="Arahal R. D."/>
            <person name="Lucena T."/>
        </authorList>
    </citation>
    <scope>NUCLEOTIDE SEQUENCE [LARGE SCALE GENOMIC DNA]</scope>
    <source>
        <strain evidence="8">CECT 7615</strain>
    </source>
</reference>
<dbReference type="Pfam" id="PF00126">
    <property type="entry name" value="HTH_1"/>
    <property type="match status" value="1"/>
</dbReference>
<dbReference type="RefSeq" id="WP_108787771.1">
    <property type="nucleotide sequence ID" value="NZ_ONZG01000005.1"/>
</dbReference>
<comment type="similarity">
    <text evidence="1">Belongs to the LysR transcriptional regulatory family.</text>
</comment>
<evidence type="ECO:0000256" key="2">
    <source>
        <dbReference type="ARBA" id="ARBA00023015"/>
    </source>
</evidence>
<sequence length="307" mass="33878">MDSRQLRYFAAIFEEGALARAAVRERVAVSALSRHLANLEAELGTPLFERLLRGVRPTASGARLYEHARMILRSMQAASADIRDAENEVAGEISVGFAHSAVKAIGVPLMQRVSQTYPKLRLHLSEIFSGSTTVQLASSEVDLTLTYNQLPDPRFRFQPILDEELVLVGRPDVVGGRGPISFDALLDLPLIILRQGLNTRAVMDDPSLLKRLEERAQFQINSIVAIGDSLLSGIGCLVGTEFILKDHIDTGKLVTRPIVKPKLNRTLYIGELSDRPATFAFEAVRQLCVELTVEAIETKRWSATLAH</sequence>
<keyword evidence="4" id="KW-0010">Activator</keyword>
<organism evidence="7 8">
    <name type="scientific">Falsiruegeria mediterranea M17</name>
    <dbReference type="NCBI Taxonomy" id="1200281"/>
    <lineage>
        <taxon>Bacteria</taxon>
        <taxon>Pseudomonadati</taxon>
        <taxon>Pseudomonadota</taxon>
        <taxon>Alphaproteobacteria</taxon>
        <taxon>Rhodobacterales</taxon>
        <taxon>Roseobacteraceae</taxon>
        <taxon>Falsiruegeria</taxon>
    </lineage>
</organism>
<dbReference type="GO" id="GO:2000142">
    <property type="term" value="P:regulation of DNA-templated transcription initiation"/>
    <property type="evidence" value="ECO:0007669"/>
    <property type="project" value="TreeGrafter"/>
</dbReference>
<evidence type="ECO:0000256" key="3">
    <source>
        <dbReference type="ARBA" id="ARBA00023125"/>
    </source>
</evidence>
<dbReference type="FunFam" id="1.10.10.10:FF:000001">
    <property type="entry name" value="LysR family transcriptional regulator"/>
    <property type="match status" value="1"/>
</dbReference>
<dbReference type="PROSITE" id="PS50931">
    <property type="entry name" value="HTH_LYSR"/>
    <property type="match status" value="1"/>
</dbReference>
<evidence type="ECO:0000259" key="6">
    <source>
        <dbReference type="PROSITE" id="PS50931"/>
    </source>
</evidence>
<evidence type="ECO:0000313" key="7">
    <source>
        <dbReference type="EMBL" id="SPJ28915.1"/>
    </source>
</evidence>
<dbReference type="Gene3D" id="1.10.10.10">
    <property type="entry name" value="Winged helix-like DNA-binding domain superfamily/Winged helix DNA-binding domain"/>
    <property type="match status" value="1"/>
</dbReference>
<dbReference type="OrthoDB" id="8479357at2"/>
<dbReference type="AlphaFoldDB" id="A0A2R8C923"/>
<protein>
    <submittedName>
        <fullName evidence="7">HTH-type transcriptional regulator CynR</fullName>
    </submittedName>
</protein>
<dbReference type="Pfam" id="PF03466">
    <property type="entry name" value="LysR_substrate"/>
    <property type="match status" value="1"/>
</dbReference>
<keyword evidence="3" id="KW-0238">DNA-binding</keyword>
<name>A0A2R8C923_9RHOB</name>
<dbReference type="SUPFAM" id="SSF53850">
    <property type="entry name" value="Periplasmic binding protein-like II"/>
    <property type="match status" value="1"/>
</dbReference>
<evidence type="ECO:0000313" key="8">
    <source>
        <dbReference type="Proteomes" id="UP000244898"/>
    </source>
</evidence>
<dbReference type="InterPro" id="IPR000847">
    <property type="entry name" value="LysR_HTH_N"/>
</dbReference>
<dbReference type="Proteomes" id="UP000244898">
    <property type="component" value="Unassembled WGS sequence"/>
</dbReference>
<accession>A0A2R8C923</accession>
<keyword evidence="5" id="KW-0804">Transcription</keyword>
<keyword evidence="2" id="KW-0805">Transcription regulation</keyword>
<dbReference type="SUPFAM" id="SSF46785">
    <property type="entry name" value="Winged helix' DNA-binding domain"/>
    <property type="match status" value="1"/>
</dbReference>
<evidence type="ECO:0000256" key="5">
    <source>
        <dbReference type="ARBA" id="ARBA00023163"/>
    </source>
</evidence>
<feature type="domain" description="HTH lysR-type" evidence="6">
    <location>
        <begin position="1"/>
        <end position="58"/>
    </location>
</feature>
<evidence type="ECO:0000256" key="1">
    <source>
        <dbReference type="ARBA" id="ARBA00009437"/>
    </source>
</evidence>
<dbReference type="InterPro" id="IPR036388">
    <property type="entry name" value="WH-like_DNA-bd_sf"/>
</dbReference>
<evidence type="ECO:0000256" key="4">
    <source>
        <dbReference type="ARBA" id="ARBA00023159"/>
    </source>
</evidence>
<keyword evidence="8" id="KW-1185">Reference proteome</keyword>
<dbReference type="InterPro" id="IPR036390">
    <property type="entry name" value="WH_DNA-bd_sf"/>
</dbReference>
<dbReference type="GO" id="GO:0003677">
    <property type="term" value="F:DNA binding"/>
    <property type="evidence" value="ECO:0007669"/>
    <property type="project" value="UniProtKB-KW"/>
</dbReference>
<dbReference type="EMBL" id="ONZG01000005">
    <property type="protein sequence ID" value="SPJ28915.1"/>
    <property type="molecule type" value="Genomic_DNA"/>
</dbReference>
<dbReference type="InterPro" id="IPR005119">
    <property type="entry name" value="LysR_subst-bd"/>
</dbReference>
<dbReference type="PANTHER" id="PTHR30293:SF0">
    <property type="entry name" value="NITROGEN ASSIMILATION REGULATORY PROTEIN NAC"/>
    <property type="match status" value="1"/>
</dbReference>
<dbReference type="Gene3D" id="3.40.190.290">
    <property type="match status" value="1"/>
</dbReference>
<proteinExistence type="inferred from homology"/>
<dbReference type="PANTHER" id="PTHR30293">
    <property type="entry name" value="TRANSCRIPTIONAL REGULATORY PROTEIN NAC-RELATED"/>
    <property type="match status" value="1"/>
</dbReference>
<dbReference type="GO" id="GO:0003700">
    <property type="term" value="F:DNA-binding transcription factor activity"/>
    <property type="evidence" value="ECO:0007669"/>
    <property type="project" value="InterPro"/>
</dbReference>
<gene>
    <name evidence="7" type="primary">cynR_1</name>
    <name evidence="7" type="ORF">TRM7615_02424</name>
</gene>